<keyword evidence="6" id="KW-1185">Reference proteome</keyword>
<accession>A0ABC9FA83</accession>
<gene>
    <name evidence="5" type="ORF">URODEC1_LOCUS103602</name>
</gene>
<dbReference type="GO" id="GO:0046872">
    <property type="term" value="F:metal ion binding"/>
    <property type="evidence" value="ECO:0007669"/>
    <property type="project" value="UniProtKB-KW"/>
</dbReference>
<feature type="domain" description="FLZ-type" evidence="4">
    <location>
        <begin position="130"/>
        <end position="165"/>
    </location>
</feature>
<dbReference type="Proteomes" id="UP001497457">
    <property type="component" value="Chromosome 6rd"/>
</dbReference>
<evidence type="ECO:0000256" key="1">
    <source>
        <dbReference type="ARBA" id="ARBA00009374"/>
    </source>
</evidence>
<proteinExistence type="inferred from homology"/>
<dbReference type="AlphaFoldDB" id="A0ABC9FA83"/>
<dbReference type="EMBL" id="OZ075116">
    <property type="protein sequence ID" value="CAL5071790.1"/>
    <property type="molecule type" value="Genomic_DNA"/>
</dbReference>
<keyword evidence="2" id="KW-0479">Metal-binding</keyword>
<sequence>MLGGGGGRASTICDDLLYLAEPGWSPPPPSQSGGGVVPDDSPFAASYVPPSRPPPQMLCLSRRLLAALRKRTCNPEMGVGLLAAVAEPASARLRVAGPVRAGASGIMAAVVAADLVFCNGTSGGARRVVINEVLVACKVCRRRLDDRTIYLYMDKGFCNPECRYKYFIEELYDYEQRQKLAAEARASKTAGRHGKADLHVEAPDRSSRRRIFFAPDEEMTTPGHSTETDAAPFSSCICTQPDTNKVEYD</sequence>
<organism evidence="5 6">
    <name type="scientific">Urochloa decumbens</name>
    <dbReference type="NCBI Taxonomy" id="240449"/>
    <lineage>
        <taxon>Eukaryota</taxon>
        <taxon>Viridiplantae</taxon>
        <taxon>Streptophyta</taxon>
        <taxon>Embryophyta</taxon>
        <taxon>Tracheophyta</taxon>
        <taxon>Spermatophyta</taxon>
        <taxon>Magnoliopsida</taxon>
        <taxon>Liliopsida</taxon>
        <taxon>Poales</taxon>
        <taxon>Poaceae</taxon>
        <taxon>PACMAD clade</taxon>
        <taxon>Panicoideae</taxon>
        <taxon>Panicodae</taxon>
        <taxon>Paniceae</taxon>
        <taxon>Melinidinae</taxon>
        <taxon>Urochloa</taxon>
    </lineage>
</organism>
<comment type="similarity">
    <text evidence="1">Belongs to the FLZ family.</text>
</comment>
<feature type="region of interest" description="Disordered" evidence="3">
    <location>
        <begin position="27"/>
        <end position="49"/>
    </location>
</feature>
<dbReference type="InterPro" id="IPR007650">
    <property type="entry name" value="Zf-FLZ_dom"/>
</dbReference>
<evidence type="ECO:0000313" key="6">
    <source>
        <dbReference type="Proteomes" id="UP001497457"/>
    </source>
</evidence>
<reference evidence="6" key="1">
    <citation type="submission" date="2024-06" db="EMBL/GenBank/DDBJ databases">
        <authorList>
            <person name="Ryan C."/>
        </authorList>
    </citation>
    <scope>NUCLEOTIDE SEQUENCE [LARGE SCALE GENOMIC DNA]</scope>
</reference>
<dbReference type="Pfam" id="PF04570">
    <property type="entry name" value="zf-FLZ"/>
    <property type="match status" value="1"/>
</dbReference>
<name>A0ABC9FA83_9POAL</name>
<evidence type="ECO:0000259" key="4">
    <source>
        <dbReference type="Pfam" id="PF04570"/>
    </source>
</evidence>
<evidence type="ECO:0000256" key="3">
    <source>
        <dbReference type="SAM" id="MobiDB-lite"/>
    </source>
</evidence>
<evidence type="ECO:0000256" key="2">
    <source>
        <dbReference type="ARBA" id="ARBA00022723"/>
    </source>
</evidence>
<reference evidence="5 6" key="2">
    <citation type="submission" date="2024-10" db="EMBL/GenBank/DDBJ databases">
        <authorList>
            <person name="Ryan C."/>
        </authorList>
    </citation>
    <scope>NUCLEOTIDE SEQUENCE [LARGE SCALE GENOMIC DNA]</scope>
</reference>
<evidence type="ECO:0000313" key="5">
    <source>
        <dbReference type="EMBL" id="CAL5071790.1"/>
    </source>
</evidence>
<protein>
    <recommendedName>
        <fullName evidence="4">FLZ-type domain-containing protein</fullName>
    </recommendedName>
</protein>